<dbReference type="KEGG" id="aoz:HUE56_06305"/>
<gene>
    <name evidence="2" type="ORF">HUE56_06305</name>
</gene>
<name>A0A6N1AID3_9PROT</name>
<feature type="region of interest" description="Disordered" evidence="1">
    <location>
        <begin position="34"/>
        <end position="53"/>
    </location>
</feature>
<evidence type="ECO:0000313" key="3">
    <source>
        <dbReference type="Proteomes" id="UP000509702"/>
    </source>
</evidence>
<protein>
    <submittedName>
        <fullName evidence="2">Uncharacterized protein</fullName>
    </submittedName>
</protein>
<dbReference type="AlphaFoldDB" id="A0A6N1AID3"/>
<dbReference type="Proteomes" id="UP000509702">
    <property type="component" value="Plasmid unnamed3"/>
</dbReference>
<keyword evidence="3" id="KW-1185">Reference proteome</keyword>
<dbReference type="RefSeq" id="WP_149198914.1">
    <property type="nucleotide sequence ID" value="NZ_BSOV01000025.1"/>
</dbReference>
<dbReference type="EMBL" id="CP054617">
    <property type="protein sequence ID" value="QKS50127.1"/>
    <property type="molecule type" value="Genomic_DNA"/>
</dbReference>
<sequence>MSKGQVRFMQHMARNSARVSVSGLGVDREREIKRVGGPGKKRGSRQAAKAHTRGPAAYGIRKLHVQALQELDRYLATGHLAHPTTITFAALKFCSEWFDKVSGADRMRSLVPGLIHKERTDCQKAFKIWLMSAAEHSAKPTRSLGLLAHGRINVSGVTVPGATPDLLYRLAVAAWWIRGAIIRAAAETKGEGWMAIPPKPASKSGLASVNASTLDAVIEAVEAGDDDGAVHHVLQSPADVQEAVDDRLQAKPSIAAVAGAGTAEHLVRVEYARLKTERANAEHARVAEALIQYLKAHRWRAQAEVDWIDVLGARGSLIGIFEVKSLTDDNETAQVRAGVSQLMEYRWRSGRPSASLWLVLSKRPIQNWIEDYLKSIGIGLLWFGPDGGAGGPDRSALETAAAESA</sequence>
<organism evidence="2 3">
    <name type="scientific">Azospirillum oryzae</name>
    <dbReference type="NCBI Taxonomy" id="286727"/>
    <lineage>
        <taxon>Bacteria</taxon>
        <taxon>Pseudomonadati</taxon>
        <taxon>Pseudomonadota</taxon>
        <taxon>Alphaproteobacteria</taxon>
        <taxon>Rhodospirillales</taxon>
        <taxon>Azospirillaceae</taxon>
        <taxon>Azospirillum</taxon>
    </lineage>
</organism>
<feature type="compositionally biased region" description="Basic residues" evidence="1">
    <location>
        <begin position="39"/>
        <end position="52"/>
    </location>
</feature>
<dbReference type="OrthoDB" id="9802640at2"/>
<keyword evidence="2" id="KW-0614">Plasmid</keyword>
<proteinExistence type="predicted"/>
<evidence type="ECO:0000256" key="1">
    <source>
        <dbReference type="SAM" id="MobiDB-lite"/>
    </source>
</evidence>
<accession>A0A6N1AID3</accession>
<evidence type="ECO:0000313" key="2">
    <source>
        <dbReference type="EMBL" id="QKS50127.1"/>
    </source>
</evidence>
<reference evidence="2 3" key="1">
    <citation type="submission" date="2020-06" db="EMBL/GenBank/DDBJ databases">
        <title>Complete genome of Azosprillum oryzae KACC14407.</title>
        <authorList>
            <person name="Kim M."/>
            <person name="Park Y.-J."/>
            <person name="Shin J.-H."/>
        </authorList>
    </citation>
    <scope>NUCLEOTIDE SEQUENCE [LARGE SCALE GENOMIC DNA]</scope>
    <source>
        <strain evidence="2 3">KACC 14407</strain>
        <plasmid evidence="2 3">unnamed3</plasmid>
    </source>
</reference>
<geneLocation type="plasmid" evidence="2 3">
    <name>unnamed3</name>
</geneLocation>